<gene>
    <name evidence="6" type="ORF">METZ01_LOCUS238471</name>
</gene>
<dbReference type="GO" id="GO:0000976">
    <property type="term" value="F:transcription cis-regulatory region binding"/>
    <property type="evidence" value="ECO:0007669"/>
    <property type="project" value="TreeGrafter"/>
</dbReference>
<name>A0A382HFG0_9ZZZZ</name>
<comment type="similarity">
    <text evidence="1">Belongs to the LysR transcriptional regulatory family.</text>
</comment>
<dbReference type="PANTHER" id="PTHR30126">
    <property type="entry name" value="HTH-TYPE TRANSCRIPTIONAL REGULATOR"/>
    <property type="match status" value="1"/>
</dbReference>
<accession>A0A382HFG0</accession>
<feature type="domain" description="HTH lysR-type" evidence="5">
    <location>
        <begin position="1"/>
        <end position="58"/>
    </location>
</feature>
<dbReference type="InterPro" id="IPR000847">
    <property type="entry name" value="LysR_HTH_N"/>
</dbReference>
<evidence type="ECO:0000256" key="2">
    <source>
        <dbReference type="ARBA" id="ARBA00023015"/>
    </source>
</evidence>
<keyword evidence="4" id="KW-0804">Transcription</keyword>
<protein>
    <recommendedName>
        <fullName evidence="5">HTH lysR-type domain-containing protein</fullName>
    </recommendedName>
</protein>
<evidence type="ECO:0000259" key="5">
    <source>
        <dbReference type="PROSITE" id="PS50931"/>
    </source>
</evidence>
<dbReference type="InterPro" id="IPR036390">
    <property type="entry name" value="WH_DNA-bd_sf"/>
</dbReference>
<dbReference type="FunFam" id="1.10.10.10:FF:000001">
    <property type="entry name" value="LysR family transcriptional regulator"/>
    <property type="match status" value="1"/>
</dbReference>
<proteinExistence type="inferred from homology"/>
<dbReference type="Pfam" id="PF03466">
    <property type="entry name" value="LysR_substrate"/>
    <property type="match status" value="1"/>
</dbReference>
<sequence>MTLHQLRIFWAVAHANSFTKASKLLGLAQPSLSQQISKLEKDVGAQLFNRDRNQMNLTDAGGFLLRKAELILSSVEEATVGLKEFSEGSRGVIAVGALSSIARNLVPNAVHRLAKIFPDVELDIHETPPAEALDLLYGRRLNIAMLATDSIASSSSSFHQTPIATDPYVL</sequence>
<organism evidence="6">
    <name type="scientific">marine metagenome</name>
    <dbReference type="NCBI Taxonomy" id="408172"/>
    <lineage>
        <taxon>unclassified sequences</taxon>
        <taxon>metagenomes</taxon>
        <taxon>ecological metagenomes</taxon>
    </lineage>
</organism>
<keyword evidence="2" id="KW-0805">Transcription regulation</keyword>
<dbReference type="SUPFAM" id="SSF46785">
    <property type="entry name" value="Winged helix' DNA-binding domain"/>
    <property type="match status" value="1"/>
</dbReference>
<evidence type="ECO:0000256" key="1">
    <source>
        <dbReference type="ARBA" id="ARBA00009437"/>
    </source>
</evidence>
<dbReference type="InterPro" id="IPR005119">
    <property type="entry name" value="LysR_subst-bd"/>
</dbReference>
<dbReference type="PRINTS" id="PR00039">
    <property type="entry name" value="HTHLYSR"/>
</dbReference>
<dbReference type="Gene3D" id="3.40.190.10">
    <property type="entry name" value="Periplasmic binding protein-like II"/>
    <property type="match status" value="1"/>
</dbReference>
<feature type="non-terminal residue" evidence="6">
    <location>
        <position position="170"/>
    </location>
</feature>
<dbReference type="PANTHER" id="PTHR30126:SF40">
    <property type="entry name" value="HTH-TYPE TRANSCRIPTIONAL REGULATOR GLTR"/>
    <property type="match status" value="1"/>
</dbReference>
<evidence type="ECO:0000313" key="6">
    <source>
        <dbReference type="EMBL" id="SVB85617.1"/>
    </source>
</evidence>
<dbReference type="GO" id="GO:0003700">
    <property type="term" value="F:DNA-binding transcription factor activity"/>
    <property type="evidence" value="ECO:0007669"/>
    <property type="project" value="InterPro"/>
</dbReference>
<dbReference type="InterPro" id="IPR036388">
    <property type="entry name" value="WH-like_DNA-bd_sf"/>
</dbReference>
<dbReference type="AlphaFoldDB" id="A0A382HFG0"/>
<evidence type="ECO:0000256" key="4">
    <source>
        <dbReference type="ARBA" id="ARBA00023163"/>
    </source>
</evidence>
<dbReference type="SUPFAM" id="SSF53850">
    <property type="entry name" value="Periplasmic binding protein-like II"/>
    <property type="match status" value="1"/>
</dbReference>
<keyword evidence="3" id="KW-0238">DNA-binding</keyword>
<dbReference type="Pfam" id="PF00126">
    <property type="entry name" value="HTH_1"/>
    <property type="match status" value="1"/>
</dbReference>
<dbReference type="PROSITE" id="PS50931">
    <property type="entry name" value="HTH_LYSR"/>
    <property type="match status" value="1"/>
</dbReference>
<evidence type="ECO:0000256" key="3">
    <source>
        <dbReference type="ARBA" id="ARBA00023125"/>
    </source>
</evidence>
<reference evidence="6" key="1">
    <citation type="submission" date="2018-05" db="EMBL/GenBank/DDBJ databases">
        <authorList>
            <person name="Lanie J.A."/>
            <person name="Ng W.-L."/>
            <person name="Kazmierczak K.M."/>
            <person name="Andrzejewski T.M."/>
            <person name="Davidsen T.M."/>
            <person name="Wayne K.J."/>
            <person name="Tettelin H."/>
            <person name="Glass J.I."/>
            <person name="Rusch D."/>
            <person name="Podicherti R."/>
            <person name="Tsui H.-C.T."/>
            <person name="Winkler M.E."/>
        </authorList>
    </citation>
    <scope>NUCLEOTIDE SEQUENCE</scope>
</reference>
<dbReference type="Gene3D" id="1.10.10.10">
    <property type="entry name" value="Winged helix-like DNA-binding domain superfamily/Winged helix DNA-binding domain"/>
    <property type="match status" value="1"/>
</dbReference>
<dbReference type="EMBL" id="UINC01060765">
    <property type="protein sequence ID" value="SVB85617.1"/>
    <property type="molecule type" value="Genomic_DNA"/>
</dbReference>